<evidence type="ECO:0000256" key="5">
    <source>
        <dbReference type="ARBA" id="ARBA00022821"/>
    </source>
</evidence>
<reference evidence="11" key="3">
    <citation type="submission" date="2015-04" db="UniProtKB">
        <authorList>
            <consortium name="EnsemblPlants"/>
        </authorList>
    </citation>
    <scope>IDENTIFICATION</scope>
</reference>
<evidence type="ECO:0000313" key="11">
    <source>
        <dbReference type="EnsemblPlants" id="LPERR12G09530.1"/>
    </source>
</evidence>
<comment type="similarity">
    <text evidence="1">Belongs to the disease resistance NB-LRR family.</text>
</comment>
<protein>
    <recommendedName>
        <fullName evidence="13">AAA+ ATPase domain-containing protein</fullName>
    </recommendedName>
</protein>
<dbReference type="SUPFAM" id="SSF52540">
    <property type="entry name" value="P-loop containing nucleoside triphosphate hydrolases"/>
    <property type="match status" value="1"/>
</dbReference>
<feature type="domain" description="Disease resistance N-terminal" evidence="8">
    <location>
        <begin position="13"/>
        <end position="100"/>
    </location>
</feature>
<dbReference type="InterPro" id="IPR036388">
    <property type="entry name" value="WH-like_DNA-bd_sf"/>
</dbReference>
<dbReference type="Gramene" id="LPERR12G09530.1">
    <property type="protein sequence ID" value="LPERR12G09530.1"/>
    <property type="gene ID" value="LPERR12G09530"/>
</dbReference>
<keyword evidence="3" id="KW-0677">Repeat</keyword>
<dbReference type="HOGENOM" id="CLU_000837_25_1_1"/>
<dbReference type="eggNOG" id="KOG4658">
    <property type="taxonomic scope" value="Eukaryota"/>
</dbReference>
<dbReference type="Gene3D" id="3.80.10.10">
    <property type="entry name" value="Ribonuclease Inhibitor"/>
    <property type="match status" value="1"/>
</dbReference>
<dbReference type="Pfam" id="PF18052">
    <property type="entry name" value="Rx_N"/>
    <property type="match status" value="1"/>
</dbReference>
<evidence type="ECO:0000259" key="9">
    <source>
        <dbReference type="Pfam" id="PF23559"/>
    </source>
</evidence>
<dbReference type="Gene3D" id="1.10.10.10">
    <property type="entry name" value="Winged helix-like DNA-binding domain superfamily/Winged helix DNA-binding domain"/>
    <property type="match status" value="1"/>
</dbReference>
<dbReference type="PRINTS" id="PR00364">
    <property type="entry name" value="DISEASERSIST"/>
</dbReference>
<dbReference type="SUPFAM" id="SSF52058">
    <property type="entry name" value="L domain-like"/>
    <property type="match status" value="1"/>
</dbReference>
<feature type="domain" description="Disease resistance protein winged helix" evidence="9">
    <location>
        <begin position="433"/>
        <end position="503"/>
    </location>
</feature>
<evidence type="ECO:0000256" key="3">
    <source>
        <dbReference type="ARBA" id="ARBA00022737"/>
    </source>
</evidence>
<dbReference type="InterPro" id="IPR027417">
    <property type="entry name" value="P-loop_NTPase"/>
</dbReference>
<dbReference type="STRING" id="77586.A0A0D9XZ63"/>
<dbReference type="AlphaFoldDB" id="A0A0D9XZ63"/>
<accession>A0A0D9XZ63</accession>
<reference evidence="11 12" key="1">
    <citation type="submission" date="2012-08" db="EMBL/GenBank/DDBJ databases">
        <title>Oryza genome evolution.</title>
        <authorList>
            <person name="Wing R.A."/>
        </authorList>
    </citation>
    <scope>NUCLEOTIDE SEQUENCE</scope>
</reference>
<dbReference type="Pfam" id="PF00931">
    <property type="entry name" value="NB-ARC"/>
    <property type="match status" value="1"/>
</dbReference>
<evidence type="ECO:0008006" key="13">
    <source>
        <dbReference type="Google" id="ProtNLM"/>
    </source>
</evidence>
<dbReference type="PANTHER" id="PTHR23155:SF999">
    <property type="entry name" value="NB-ARC DOMAIN CONTAINING PROTEIN, EXPRESSED"/>
    <property type="match status" value="1"/>
</dbReference>
<evidence type="ECO:0000256" key="6">
    <source>
        <dbReference type="ARBA" id="ARBA00023054"/>
    </source>
</evidence>
<feature type="domain" description="Disease resistance R13L4/SHOC-2-like LRR" evidence="10">
    <location>
        <begin position="549"/>
        <end position="889"/>
    </location>
</feature>
<dbReference type="EnsemblPlants" id="LPERR12G09530.1">
    <property type="protein sequence ID" value="LPERR12G09530.1"/>
    <property type="gene ID" value="LPERR12G09530"/>
</dbReference>
<dbReference type="InterPro" id="IPR032675">
    <property type="entry name" value="LRR_dom_sf"/>
</dbReference>
<dbReference type="InterPro" id="IPR038005">
    <property type="entry name" value="RX-like_CC"/>
</dbReference>
<dbReference type="GO" id="GO:0009626">
    <property type="term" value="P:plant-type hypersensitive response"/>
    <property type="evidence" value="ECO:0007669"/>
    <property type="project" value="UniProtKB-ARBA"/>
</dbReference>
<keyword evidence="6" id="KW-0175">Coiled coil</keyword>
<dbReference type="Gene3D" id="1.20.5.4130">
    <property type="match status" value="1"/>
</dbReference>
<dbReference type="InterPro" id="IPR058922">
    <property type="entry name" value="WHD_DRP"/>
</dbReference>
<organism evidence="11 12">
    <name type="scientific">Leersia perrieri</name>
    <dbReference type="NCBI Taxonomy" id="77586"/>
    <lineage>
        <taxon>Eukaryota</taxon>
        <taxon>Viridiplantae</taxon>
        <taxon>Streptophyta</taxon>
        <taxon>Embryophyta</taxon>
        <taxon>Tracheophyta</taxon>
        <taxon>Spermatophyta</taxon>
        <taxon>Magnoliopsida</taxon>
        <taxon>Liliopsida</taxon>
        <taxon>Poales</taxon>
        <taxon>Poaceae</taxon>
        <taxon>BOP clade</taxon>
        <taxon>Oryzoideae</taxon>
        <taxon>Oryzeae</taxon>
        <taxon>Oryzinae</taxon>
        <taxon>Leersia</taxon>
    </lineage>
</organism>
<feature type="domain" description="NB-ARC" evidence="7">
    <location>
        <begin position="187"/>
        <end position="338"/>
    </location>
</feature>
<dbReference type="FunFam" id="3.40.50.300:FF:001091">
    <property type="entry name" value="Probable disease resistance protein At1g61300"/>
    <property type="match status" value="1"/>
</dbReference>
<keyword evidence="5" id="KW-0611">Plant defense</keyword>
<dbReference type="Pfam" id="PF23598">
    <property type="entry name" value="LRR_14"/>
    <property type="match status" value="1"/>
</dbReference>
<dbReference type="Gene3D" id="1.10.8.430">
    <property type="entry name" value="Helical domain of apoptotic protease-activating factors"/>
    <property type="match status" value="1"/>
</dbReference>
<keyword evidence="2" id="KW-0433">Leucine-rich repeat</keyword>
<keyword evidence="12" id="KW-1185">Reference proteome</keyword>
<dbReference type="GO" id="GO:0002758">
    <property type="term" value="P:innate immune response-activating signaling pathway"/>
    <property type="evidence" value="ECO:0007669"/>
    <property type="project" value="UniProtKB-ARBA"/>
</dbReference>
<dbReference type="InterPro" id="IPR041118">
    <property type="entry name" value="Rx_N"/>
</dbReference>
<sequence length="915" mass="105552">MTGFLVSASTGTMNSLLCKLTKLLGDEYKLLKGVRKEIAILKDELSSMNSLLQMLADIGELDIQRKEWKDKVRELAYDIEDCMDIFMHRLHPRDEKDGSIHKMVQKIKQLRSRHQIAVQIQELKSRVMEESSRRDRYKIDVPTSYDRLIRIDPRLPALYAEARSLVGMESPRDEIIQRMMDHECQSCLLEKLKVVSIAGFGGLGKTTLANQVYCEIKENFQCTAFVSISQNPNLCEILDDMLSQIMGSARVGVLLDQQKLIDKIRAYLRDKRYLVVVDDIWSIQVWDIIKCAFVEDNNGSRVITTTRIEQVARECCSYYHGSIYKMKPLNDIDSRKLFFKRIFGSENGCPEQYKDVSQNILKKCGGVPLAIISIASLLANQEYMHKEKWENIQKSLVFEMETSPTFECLRHVLNLSYNDLSHSLKTCFLYLGIYPEDYKIEKAYLLRRWIAEGFVSHQHGLSPEEVAESYFNDLLNRSMIQPAGFEYTELTYCQVHDLMLDFILSKSIEENFITIMDDQHCNKGTFKVRRLCLQSKNANIAAANTSVSQIRSFTVFQYSGRMPSFSSFGLLRVMDLYMDYFDRSECLDLSAISKLFQLRFLRCNSHEIKLPRKIWGLKHLETLDIRDATVTNIPSDLPLLRSLQHLTIPDNVRLPNGIGKLSALHTLGFFNLAENSIDNIRDIGKLTNLRELDLIWTKHVVKAQDPTEKLKRKFLTESLGKLSNLRSFYVSSIDTTKLVSPTCDFLSCWFPTPLNLQRLSLCYCKISKLPEWISQLSELTSLKIRVNEMMRDDVEVLGQLPCLVYLDLSVKKTKQDLIFHSDEYPNLREFGFHYCVSSHNVTFEPRTMPKLQVLHLGICKLHQQGSGSLAGIEHLLSVEKLKARIYCPELMGLAFRDAILRHPRSHTFKILFPRC</sequence>
<name>A0A0D9XZ63_9ORYZ</name>
<dbReference type="Gene3D" id="3.40.50.300">
    <property type="entry name" value="P-loop containing nucleotide triphosphate hydrolases"/>
    <property type="match status" value="1"/>
</dbReference>
<dbReference type="InterPro" id="IPR042197">
    <property type="entry name" value="Apaf_helical"/>
</dbReference>
<evidence type="ECO:0000259" key="7">
    <source>
        <dbReference type="Pfam" id="PF00931"/>
    </source>
</evidence>
<dbReference type="Pfam" id="PF23559">
    <property type="entry name" value="WHD_DRP"/>
    <property type="match status" value="1"/>
</dbReference>
<dbReference type="Proteomes" id="UP000032180">
    <property type="component" value="Chromosome 12"/>
</dbReference>
<dbReference type="InterPro" id="IPR002182">
    <property type="entry name" value="NB-ARC"/>
</dbReference>
<dbReference type="CDD" id="cd14798">
    <property type="entry name" value="RX-CC_like"/>
    <property type="match status" value="1"/>
</dbReference>
<dbReference type="FunFam" id="1.10.10.10:FF:000322">
    <property type="entry name" value="Probable disease resistance protein At1g63360"/>
    <property type="match status" value="1"/>
</dbReference>
<evidence type="ECO:0000256" key="1">
    <source>
        <dbReference type="ARBA" id="ARBA00008894"/>
    </source>
</evidence>
<dbReference type="InterPro" id="IPR044974">
    <property type="entry name" value="Disease_R_plants"/>
</dbReference>
<reference evidence="12" key="2">
    <citation type="submission" date="2013-12" db="EMBL/GenBank/DDBJ databases">
        <authorList>
            <person name="Yu Y."/>
            <person name="Lee S."/>
            <person name="de Baynast K."/>
            <person name="Wissotski M."/>
            <person name="Liu L."/>
            <person name="Talag J."/>
            <person name="Goicoechea J."/>
            <person name="Angelova A."/>
            <person name="Jetty R."/>
            <person name="Kudrna D."/>
            <person name="Golser W."/>
            <person name="Rivera L."/>
            <person name="Zhang J."/>
            <person name="Wing R."/>
        </authorList>
    </citation>
    <scope>NUCLEOTIDE SEQUENCE</scope>
</reference>
<evidence type="ECO:0000313" key="12">
    <source>
        <dbReference type="Proteomes" id="UP000032180"/>
    </source>
</evidence>
<evidence type="ECO:0000256" key="4">
    <source>
        <dbReference type="ARBA" id="ARBA00022741"/>
    </source>
</evidence>
<dbReference type="InterPro" id="IPR055414">
    <property type="entry name" value="LRR_R13L4/SHOC2-like"/>
</dbReference>
<evidence type="ECO:0000256" key="2">
    <source>
        <dbReference type="ARBA" id="ARBA00022614"/>
    </source>
</evidence>
<dbReference type="GO" id="GO:0042742">
    <property type="term" value="P:defense response to bacterium"/>
    <property type="evidence" value="ECO:0007669"/>
    <property type="project" value="UniProtKB-ARBA"/>
</dbReference>
<evidence type="ECO:0000259" key="8">
    <source>
        <dbReference type="Pfam" id="PF18052"/>
    </source>
</evidence>
<keyword evidence="4" id="KW-0547">Nucleotide-binding</keyword>
<dbReference type="GO" id="GO:0043531">
    <property type="term" value="F:ADP binding"/>
    <property type="evidence" value="ECO:0007669"/>
    <property type="project" value="InterPro"/>
</dbReference>
<dbReference type="PANTHER" id="PTHR23155">
    <property type="entry name" value="DISEASE RESISTANCE PROTEIN RP"/>
    <property type="match status" value="1"/>
</dbReference>
<proteinExistence type="inferred from homology"/>
<evidence type="ECO:0000259" key="10">
    <source>
        <dbReference type="Pfam" id="PF23598"/>
    </source>
</evidence>